<dbReference type="AlphaFoldDB" id="A0A074LUV0"/>
<gene>
    <name evidence="7" type="ORF">EL26_08580</name>
</gene>
<dbReference type="Gene3D" id="3.90.190.10">
    <property type="entry name" value="Protein tyrosine phosphatase superfamily"/>
    <property type="match status" value="1"/>
</dbReference>
<sequence length="147" mass="17378">MEYSEFIPGKLYAGPRPDAKGWKQLQYLHVDAIVNIREKPDNPPSQYPQLLMQHYKLADKEHTSLQELIPYVEQTVAWLAQGHTVYVHDVAGRNRLGYFMTALYMRLCRLPYQQALDKVRSIRPQLSPRRQFVAVLREYERFLRIGF</sequence>
<dbReference type="EC" id="3.1.3.48" evidence="2"/>
<dbReference type="STRING" id="1157490.EL26_08580"/>
<dbReference type="PROSITE" id="PS50054">
    <property type="entry name" value="TYR_PHOSPHATASE_DUAL"/>
    <property type="match status" value="1"/>
</dbReference>
<evidence type="ECO:0000256" key="3">
    <source>
        <dbReference type="ARBA" id="ARBA00022801"/>
    </source>
</evidence>
<dbReference type="InterPro" id="IPR000387">
    <property type="entry name" value="Tyr_Pase_dom"/>
</dbReference>
<evidence type="ECO:0000313" key="7">
    <source>
        <dbReference type="EMBL" id="KEO83698.1"/>
    </source>
</evidence>
<feature type="domain" description="Tyrosine-protein phosphatase" evidence="5">
    <location>
        <begin position="2"/>
        <end position="145"/>
    </location>
</feature>
<name>A0A074LUV0_9BACL</name>
<dbReference type="SMART" id="SM00195">
    <property type="entry name" value="DSPc"/>
    <property type="match status" value="1"/>
</dbReference>
<evidence type="ECO:0000259" key="5">
    <source>
        <dbReference type="PROSITE" id="PS50054"/>
    </source>
</evidence>
<dbReference type="GO" id="GO:0008138">
    <property type="term" value="F:protein tyrosine/serine/threonine phosphatase activity"/>
    <property type="evidence" value="ECO:0007669"/>
    <property type="project" value="TreeGrafter"/>
</dbReference>
<comment type="similarity">
    <text evidence="1">Belongs to the protein-tyrosine phosphatase family. Non-receptor class dual specificity subfamily.</text>
</comment>
<keyword evidence="4" id="KW-0904">Protein phosphatase</keyword>
<comment type="caution">
    <text evidence="7">The sequence shown here is derived from an EMBL/GenBank/DDBJ whole genome shotgun (WGS) entry which is preliminary data.</text>
</comment>
<dbReference type="RefSeq" id="WP_038086578.1">
    <property type="nucleotide sequence ID" value="NZ_JMIR01000009.1"/>
</dbReference>
<dbReference type="PANTHER" id="PTHR45848">
    <property type="entry name" value="DUAL SPECIFICITY PROTEIN PHOSPHATASE 12 FAMILY MEMBER"/>
    <property type="match status" value="1"/>
</dbReference>
<dbReference type="InterPro" id="IPR020422">
    <property type="entry name" value="TYR_PHOSPHATASE_DUAL_dom"/>
</dbReference>
<dbReference type="Proteomes" id="UP000027931">
    <property type="component" value="Unassembled WGS sequence"/>
</dbReference>
<evidence type="ECO:0000313" key="8">
    <source>
        <dbReference type="Proteomes" id="UP000027931"/>
    </source>
</evidence>
<dbReference type="CDD" id="cd14498">
    <property type="entry name" value="DSP"/>
    <property type="match status" value="1"/>
</dbReference>
<evidence type="ECO:0000256" key="1">
    <source>
        <dbReference type="ARBA" id="ARBA00008601"/>
    </source>
</evidence>
<dbReference type="EMBL" id="JMIR01000009">
    <property type="protein sequence ID" value="KEO83698.1"/>
    <property type="molecule type" value="Genomic_DNA"/>
</dbReference>
<evidence type="ECO:0000259" key="6">
    <source>
        <dbReference type="PROSITE" id="PS50056"/>
    </source>
</evidence>
<organism evidence="7 8">
    <name type="scientific">Tumebacillus flagellatus</name>
    <dbReference type="NCBI Taxonomy" id="1157490"/>
    <lineage>
        <taxon>Bacteria</taxon>
        <taxon>Bacillati</taxon>
        <taxon>Bacillota</taxon>
        <taxon>Bacilli</taxon>
        <taxon>Bacillales</taxon>
        <taxon>Alicyclobacillaceae</taxon>
        <taxon>Tumebacillus</taxon>
    </lineage>
</organism>
<dbReference type="PROSITE" id="PS50056">
    <property type="entry name" value="TYR_PHOSPHATASE_2"/>
    <property type="match status" value="1"/>
</dbReference>
<dbReference type="InterPro" id="IPR029021">
    <property type="entry name" value="Prot-tyrosine_phosphatase-like"/>
</dbReference>
<proteinExistence type="inferred from homology"/>
<dbReference type="GO" id="GO:0004725">
    <property type="term" value="F:protein tyrosine phosphatase activity"/>
    <property type="evidence" value="ECO:0007669"/>
    <property type="project" value="UniProtKB-EC"/>
</dbReference>
<keyword evidence="3" id="KW-0378">Hydrolase</keyword>
<evidence type="ECO:0000256" key="2">
    <source>
        <dbReference type="ARBA" id="ARBA00013064"/>
    </source>
</evidence>
<dbReference type="Pfam" id="PF00782">
    <property type="entry name" value="DSPc"/>
    <property type="match status" value="1"/>
</dbReference>
<accession>A0A074LUV0</accession>
<feature type="domain" description="Tyrosine specific protein phosphatases" evidence="6">
    <location>
        <begin position="66"/>
        <end position="126"/>
    </location>
</feature>
<keyword evidence="8" id="KW-1185">Reference proteome</keyword>
<dbReference type="PANTHER" id="PTHR45848:SF4">
    <property type="entry name" value="DUAL SPECIFICITY PROTEIN PHOSPHATASE 12"/>
    <property type="match status" value="1"/>
</dbReference>
<reference evidence="7 8" key="1">
    <citation type="journal article" date="2013" name="Int. J. Syst. Evol. Microbiol.">
        <title>Tumebacillus flagellatus sp. nov., an alpha-amylase/pullulanase-producing bacterium isolated from cassava wastewater.</title>
        <authorList>
            <person name="Wang Q."/>
            <person name="Xie N."/>
            <person name="Qin Y."/>
            <person name="Shen N."/>
            <person name="Zhu J."/>
            <person name="Mi H."/>
            <person name="Huang R."/>
        </authorList>
    </citation>
    <scope>NUCLEOTIDE SEQUENCE [LARGE SCALE GENOMIC DNA]</scope>
    <source>
        <strain evidence="7 8">GST4</strain>
    </source>
</reference>
<evidence type="ECO:0000256" key="4">
    <source>
        <dbReference type="ARBA" id="ARBA00022912"/>
    </source>
</evidence>
<dbReference type="InterPro" id="IPR000340">
    <property type="entry name" value="Dual-sp_phosphatase_cat-dom"/>
</dbReference>
<dbReference type="SUPFAM" id="SSF52799">
    <property type="entry name" value="(Phosphotyrosine protein) phosphatases II"/>
    <property type="match status" value="1"/>
</dbReference>
<dbReference type="OrthoDB" id="2381843at2"/>
<protein>
    <recommendedName>
        <fullName evidence="2">protein-tyrosine-phosphatase</fullName>
        <ecNumber evidence="2">3.1.3.48</ecNumber>
    </recommendedName>
</protein>